<dbReference type="PANTHER" id="PTHR48249">
    <property type="entry name" value="MEDIATOR OF RNA POLYMERASE II TRANSCRIPTION SUBUNIT 13"/>
    <property type="match status" value="1"/>
</dbReference>
<evidence type="ECO:0000256" key="6">
    <source>
        <dbReference type="ARBA" id="ARBA00023163"/>
    </source>
</evidence>
<name>A0A388LPU5_CHABU</name>
<comment type="subcellular location">
    <subcellularLocation>
        <location evidence="1">Nucleus</location>
    </subcellularLocation>
</comment>
<keyword evidence="4" id="KW-0678">Repressor</keyword>
<feature type="region of interest" description="Disordered" evidence="8">
    <location>
        <begin position="495"/>
        <end position="528"/>
    </location>
</feature>
<protein>
    <recommendedName>
        <fullName evidence="3">Mediator of RNA polymerase II transcription subunit 13</fullName>
    </recommendedName>
</protein>
<dbReference type="GO" id="GO:0003713">
    <property type="term" value="F:transcription coactivator activity"/>
    <property type="evidence" value="ECO:0007669"/>
    <property type="project" value="TreeGrafter"/>
</dbReference>
<evidence type="ECO:0000313" key="10">
    <source>
        <dbReference type="EMBL" id="GBG84337.1"/>
    </source>
</evidence>
<dbReference type="GO" id="GO:0045944">
    <property type="term" value="P:positive regulation of transcription by RNA polymerase II"/>
    <property type="evidence" value="ECO:0007669"/>
    <property type="project" value="TreeGrafter"/>
</dbReference>
<feature type="region of interest" description="Disordered" evidence="8">
    <location>
        <begin position="1540"/>
        <end position="1585"/>
    </location>
</feature>
<feature type="region of interest" description="Disordered" evidence="8">
    <location>
        <begin position="252"/>
        <end position="273"/>
    </location>
</feature>
<dbReference type="CDD" id="cd00303">
    <property type="entry name" value="retropepsin_like"/>
    <property type="match status" value="1"/>
</dbReference>
<keyword evidence="6" id="KW-0804">Transcription</keyword>
<dbReference type="InterPro" id="IPR041285">
    <property type="entry name" value="MID_MedPIWI"/>
</dbReference>
<feature type="compositionally biased region" description="Low complexity" evidence="8">
    <location>
        <begin position="1841"/>
        <end position="1855"/>
    </location>
</feature>
<dbReference type="Gene3D" id="3.30.70.270">
    <property type="match status" value="1"/>
</dbReference>
<feature type="region of interest" description="Disordered" evidence="8">
    <location>
        <begin position="173"/>
        <end position="235"/>
    </location>
</feature>
<proteinExistence type="inferred from homology"/>
<dbReference type="InterPro" id="IPR043128">
    <property type="entry name" value="Rev_trsase/Diguanyl_cyclase"/>
</dbReference>
<dbReference type="STRING" id="69332.A0A388LPU5"/>
<dbReference type="InterPro" id="IPR043502">
    <property type="entry name" value="DNA/RNA_pol_sf"/>
</dbReference>
<feature type="compositionally biased region" description="Low complexity" evidence="8">
    <location>
        <begin position="1817"/>
        <end position="1833"/>
    </location>
</feature>
<dbReference type="InterPro" id="IPR051139">
    <property type="entry name" value="Mediator_complx_sub13"/>
</dbReference>
<evidence type="ECO:0000256" key="3">
    <source>
        <dbReference type="ARBA" id="ARBA00019618"/>
    </source>
</evidence>
<evidence type="ECO:0000256" key="8">
    <source>
        <dbReference type="SAM" id="MobiDB-lite"/>
    </source>
</evidence>
<dbReference type="EMBL" id="BFEA01000472">
    <property type="protein sequence ID" value="GBG84337.1"/>
    <property type="molecule type" value="Genomic_DNA"/>
</dbReference>
<organism evidence="10 11">
    <name type="scientific">Chara braunii</name>
    <name type="common">Braun's stonewort</name>
    <dbReference type="NCBI Taxonomy" id="69332"/>
    <lineage>
        <taxon>Eukaryota</taxon>
        <taxon>Viridiplantae</taxon>
        <taxon>Streptophyta</taxon>
        <taxon>Charophyceae</taxon>
        <taxon>Charales</taxon>
        <taxon>Characeae</taxon>
        <taxon>Chara</taxon>
    </lineage>
</organism>
<dbReference type="SUPFAM" id="SSF50630">
    <property type="entry name" value="Acid proteases"/>
    <property type="match status" value="1"/>
</dbReference>
<dbReference type="Proteomes" id="UP000265515">
    <property type="component" value="Unassembled WGS sequence"/>
</dbReference>
<evidence type="ECO:0000259" key="9">
    <source>
        <dbReference type="PROSITE" id="PS50878"/>
    </source>
</evidence>
<keyword evidence="7" id="KW-0539">Nucleus</keyword>
<feature type="region of interest" description="Disordered" evidence="8">
    <location>
        <begin position="1371"/>
        <end position="1415"/>
    </location>
</feature>
<evidence type="ECO:0000256" key="2">
    <source>
        <dbReference type="ARBA" id="ARBA00009354"/>
    </source>
</evidence>
<evidence type="ECO:0000256" key="4">
    <source>
        <dbReference type="ARBA" id="ARBA00022491"/>
    </source>
</evidence>
<feature type="compositionally biased region" description="Low complexity" evidence="8">
    <location>
        <begin position="1374"/>
        <end position="1391"/>
    </location>
</feature>
<feature type="compositionally biased region" description="Basic and acidic residues" evidence="8">
    <location>
        <begin position="1461"/>
        <end position="1472"/>
    </location>
</feature>
<dbReference type="Pfam" id="PF00078">
    <property type="entry name" value="RVT_1"/>
    <property type="match status" value="1"/>
</dbReference>
<feature type="region of interest" description="Disordered" evidence="8">
    <location>
        <begin position="1745"/>
        <end position="1772"/>
    </location>
</feature>
<evidence type="ECO:0000256" key="1">
    <source>
        <dbReference type="ARBA" id="ARBA00004123"/>
    </source>
</evidence>
<keyword evidence="11" id="KW-1185">Reference proteome</keyword>
<dbReference type="CDD" id="cd01647">
    <property type="entry name" value="RT_LTR"/>
    <property type="match status" value="1"/>
</dbReference>
<reference evidence="10 11" key="1">
    <citation type="journal article" date="2018" name="Cell">
        <title>The Chara Genome: Secondary Complexity and Implications for Plant Terrestrialization.</title>
        <authorList>
            <person name="Nishiyama T."/>
            <person name="Sakayama H."/>
            <person name="Vries J.D."/>
            <person name="Buschmann H."/>
            <person name="Saint-Marcoux D."/>
            <person name="Ullrich K.K."/>
            <person name="Haas F.B."/>
            <person name="Vanderstraeten L."/>
            <person name="Becker D."/>
            <person name="Lang D."/>
            <person name="Vosolsobe S."/>
            <person name="Rombauts S."/>
            <person name="Wilhelmsson P.K.I."/>
            <person name="Janitza P."/>
            <person name="Kern R."/>
            <person name="Heyl A."/>
            <person name="Rumpler F."/>
            <person name="Villalobos L.I.A.C."/>
            <person name="Clay J.M."/>
            <person name="Skokan R."/>
            <person name="Toyoda A."/>
            <person name="Suzuki Y."/>
            <person name="Kagoshima H."/>
            <person name="Schijlen E."/>
            <person name="Tajeshwar N."/>
            <person name="Catarino B."/>
            <person name="Hetherington A.J."/>
            <person name="Saltykova A."/>
            <person name="Bonnot C."/>
            <person name="Breuninger H."/>
            <person name="Symeonidi A."/>
            <person name="Radhakrishnan G.V."/>
            <person name="Van Nieuwerburgh F."/>
            <person name="Deforce D."/>
            <person name="Chang C."/>
            <person name="Karol K.G."/>
            <person name="Hedrich R."/>
            <person name="Ulvskov P."/>
            <person name="Glockner G."/>
            <person name="Delwiche C.F."/>
            <person name="Petrasek J."/>
            <person name="Van de Peer Y."/>
            <person name="Friml J."/>
            <person name="Beilby M."/>
            <person name="Dolan L."/>
            <person name="Kohara Y."/>
            <person name="Sugano S."/>
            <person name="Fujiyama A."/>
            <person name="Delaux P.-M."/>
            <person name="Quint M."/>
            <person name="TheiBen G."/>
            <person name="Hagemann M."/>
            <person name="Harholt J."/>
            <person name="Dunand C."/>
            <person name="Zachgo S."/>
            <person name="Langdale J."/>
            <person name="Maumus F."/>
            <person name="Straeten D.V.D."/>
            <person name="Gould S.B."/>
            <person name="Rensing S.A."/>
        </authorList>
    </citation>
    <scope>NUCLEOTIDE SEQUENCE [LARGE SCALE GENOMIC DNA]</scope>
    <source>
        <strain evidence="10 11">S276</strain>
    </source>
</reference>
<feature type="region of interest" description="Disordered" evidence="8">
    <location>
        <begin position="1442"/>
        <end position="1475"/>
    </location>
</feature>
<gene>
    <name evidence="10" type="ORF">CBR_g38308</name>
</gene>
<dbReference type="InterPro" id="IPR021109">
    <property type="entry name" value="Peptidase_aspartic_dom_sf"/>
</dbReference>
<feature type="compositionally biased region" description="Polar residues" evidence="8">
    <location>
        <begin position="210"/>
        <end position="221"/>
    </location>
</feature>
<dbReference type="PROSITE" id="PS50878">
    <property type="entry name" value="RT_POL"/>
    <property type="match status" value="1"/>
</dbReference>
<dbReference type="GO" id="GO:0016592">
    <property type="term" value="C:mediator complex"/>
    <property type="evidence" value="ECO:0007669"/>
    <property type="project" value="TreeGrafter"/>
</dbReference>
<sequence>MEGLSPSSVVTRSDMDDTVAFMSSREVWKVLSAWRMVERSEVAVFAGGCSPARLRAMLSTESVRMSDMLMEDAAMSGEEGVEDAAGTDVENAAAAVAAAAARWEFLVVKDGGSLEVDSVSGSGVENSSDIMVVTPSNVATLLLSDISHAFGNAFWEGVVQGPLSLADWCRGGLSSETSNTGDAGASSSADQVGRGTPGGESITGSRGVGSATSTMTGSTPEPVTPPQLGSAFVSSPAGSSVSSVAGGVANPAAVPQGGPGRGKGVGSSSAKAVPRQQCHVSSAMSAVPCQQCHVSNSAMSAVPRQQCHVRSAMSAVPCHQCHISKSATSAVPRKQCHICLSHLATVHGVDVADLKDKISWEELTRLWKKRFIVDDAPTLAINRLFAMTQGNTATHDWLTEWQKIAATPDLELPFSHLRREFYNRSCATFLALGDREQFATFAEIIDKAREIIKTNRAAAHEKSAWQPTYVEKVKTGPRPQHVVAVQSDNIVEDSATTQASREGDQVAAVQPRSNNKSRGNGKAKTASLVGNGQPTPWVKFHLTEAEYKWRGRYVPTPLMDAGVEVVDLQKIDREFKTQRYDDIDAPLLYVRIQIGEATCNALINCGASRNYMSQDFMVRVGLGPRVRRKSQPTQVTLADGHTHKSIDRCIDDVPVYFAPHASEAVSFDILDTKFDMILGMSWLQREDHPVNFYRRSVHVRDRNGVLVPCTVAPPHPSINCHVVSAASMRASIIRDDIEEMGVCFLHALPPHDASSTDSSSDPRITELLDAYGDVFESPHGVVSDPPIRHEIILEDGAVPPRWIRPSSSAYGAPVLFVRKKNKDLRLWIDYLKLNAQTIRNVGPLPRIDDLLERMGGAKFFSKPDLKSGYHQLEIRQEDSYKIAFKTRYGHFEWLVVPFGLTNAPATFQAAMTTEFRHMLNRFVLIYLDNILVYSRSLDEHVEHLRIVLERLRQAKYKANCDKCEFARQELEYLGHYVTPQGICPLADKIEPLRLWPETLQGICPLADKIEPLRAISGLFPRQPQAGAAAAAPDSLRHWQEQPSGLPRPAVRRQAKKYIGSSHALHGYQEDSLKTSPGTLRFWEKAPLEPYAPPKPVIYYVLCQALEPLLVATGEFFHELSTVYETCRLGTHLPAQLASGMQKVGVTCPPGVVAVPVQRSGEESDNESVLTPPTYGSSFGAIAVMERFNKEEYRESLRNVCNCLQLSTVSATPKRDHEHDPCVVVYVVCPSTEPDVILDTTIDVCQYLAHVEWLEPMQLLSASRIGRKSPSSVAEEMAKGRKDCLPLASSSGVSSARVAVQMLTVEVVMRCGTPCAGTLDTMKEVAFSVYTKARRQPRRLPAKFQGVSSFFYRNFQLQSRASQQKLMSSLGGCSMGMQQQPAQPQGQQQVSQHRIPTSSAVKQHVTSTGQSLQGIQPSGQLFSCSGPAMTGSTSVWKDCGSRSGLSEERFGGVNSCEASEDQGGRDRSGDTDWKGVVPPRRLGIAAEEFSRLPAVDKGTLQTQVECKGSLRLLYEPLFILAESGTTALGLVRPSVAAGLNREAGRGSRGLPDSSEGLLTADGPGEGAGASGGADTPGRQGGDLTSTAIPTPNMHCCYKWTDSGRWLVSVWTDVRGELLDVLVLPVEAGLVAVEDDGEGFFSTDFSVGAGRNPDHRSFHRKILHMDQEKRTQQLCMLFRLLLEQGLELLAMADEAGGKKPRDIVISKIGYMMTEERDGWESAICGLGDDEGWPLKRVITQKDSLVDGASTAGNQAGTVRVRHQKGRGSGMEVPASALDQGVGHNRTQMYVSSVAAASVSTIRNRGMSGVSWGAVDRPGHSGTTSMSTATHSSMGSGRPGSSVGTSGANSSGPAGNSPQDPQEKKGRLKWVQSISLVSFCVERSMQVVWSSEAGSGTGASIPTASQLRSSAINAGQAIASIGITPVKSLAQGAYLMVPSHSLHFLAPRAQAMSSVPGAFNEPWGRQASSAVPAASALVISSVSSSPLSNPMSKGATEEWPLNLRVSLMSHHVPAVDPLLPDSPGITGRAGTRFAATATTAVGADPGMSMGGGSSTDGLGKASTRGIVRSKGEEELGDVRAEQDSVMKLEARQLVEAIAADMYALSWLTLSPIFPSRRSVLPIHGAIAQRLARILTYMDEEYNPPKQQT</sequence>
<dbReference type="Gene3D" id="3.10.10.10">
    <property type="entry name" value="HIV Type 1 Reverse Transcriptase, subunit A, domain 1"/>
    <property type="match status" value="1"/>
</dbReference>
<feature type="compositionally biased region" description="Polar residues" evidence="8">
    <location>
        <begin position="1393"/>
        <end position="1415"/>
    </location>
</feature>
<comment type="similarity">
    <text evidence="2">Belongs to the Mediator complex subunit 13 family.</text>
</comment>
<feature type="domain" description="Reverse transcriptase" evidence="9">
    <location>
        <begin position="798"/>
        <end position="977"/>
    </location>
</feature>
<evidence type="ECO:0000256" key="7">
    <source>
        <dbReference type="ARBA" id="ARBA00023242"/>
    </source>
</evidence>
<evidence type="ECO:0000313" key="11">
    <source>
        <dbReference type="Proteomes" id="UP000265515"/>
    </source>
</evidence>
<feature type="compositionally biased region" description="Polar residues" evidence="8">
    <location>
        <begin position="174"/>
        <end position="190"/>
    </location>
</feature>
<comment type="caution">
    <text evidence="10">The sequence shown here is derived from an EMBL/GenBank/DDBJ whole genome shotgun (WGS) entry which is preliminary data.</text>
</comment>
<dbReference type="Pfam" id="PF18296">
    <property type="entry name" value="MID_MedPIWI"/>
    <property type="match status" value="1"/>
</dbReference>
<dbReference type="SUPFAM" id="SSF56672">
    <property type="entry name" value="DNA/RNA polymerases"/>
    <property type="match status" value="1"/>
</dbReference>
<feature type="region of interest" description="Disordered" evidence="8">
    <location>
        <begin position="1805"/>
        <end position="1864"/>
    </location>
</feature>
<accession>A0A388LPU5</accession>
<dbReference type="Gramene" id="GBG84337">
    <property type="protein sequence ID" value="GBG84337"/>
    <property type="gene ID" value="CBR_g38308"/>
</dbReference>
<evidence type="ECO:0000256" key="5">
    <source>
        <dbReference type="ARBA" id="ARBA00023015"/>
    </source>
</evidence>
<dbReference type="Gene3D" id="2.40.70.10">
    <property type="entry name" value="Acid Proteases"/>
    <property type="match status" value="1"/>
</dbReference>
<keyword evidence="5" id="KW-0805">Transcription regulation</keyword>
<dbReference type="PANTHER" id="PTHR48249:SF3">
    <property type="entry name" value="MEDIATOR OF RNA POLYMERASE II TRANSCRIPTION SUBUNIT 13"/>
    <property type="match status" value="1"/>
</dbReference>
<dbReference type="OrthoDB" id="103819at2759"/>
<dbReference type="InterPro" id="IPR000477">
    <property type="entry name" value="RT_dom"/>
</dbReference>